<comment type="caution">
    <text evidence="7">The sequence shown here is derived from an EMBL/GenBank/DDBJ whole genome shotgun (WGS) entry which is preliminary data.</text>
</comment>
<reference evidence="7" key="1">
    <citation type="submission" date="2019-04" db="EMBL/GenBank/DDBJ databases">
        <title>Evolution of Biomass-Degrading Anaerobic Consortia Revealed by Metagenomics.</title>
        <authorList>
            <person name="Peng X."/>
        </authorList>
    </citation>
    <scope>NUCLEOTIDE SEQUENCE</scope>
    <source>
        <strain evidence="7">SIG140</strain>
    </source>
</reference>
<feature type="transmembrane region" description="Helical" evidence="6">
    <location>
        <begin position="444"/>
        <end position="463"/>
    </location>
</feature>
<feature type="transmembrane region" description="Helical" evidence="6">
    <location>
        <begin position="49"/>
        <end position="69"/>
    </location>
</feature>
<feature type="transmembrane region" description="Helical" evidence="6">
    <location>
        <begin position="298"/>
        <end position="318"/>
    </location>
</feature>
<feature type="transmembrane region" description="Helical" evidence="6">
    <location>
        <begin position="120"/>
        <end position="141"/>
    </location>
</feature>
<organism evidence="7 8">
    <name type="scientific">Xylanibacter ruminicola</name>
    <name type="common">Prevotella ruminicola</name>
    <dbReference type="NCBI Taxonomy" id="839"/>
    <lineage>
        <taxon>Bacteria</taxon>
        <taxon>Pseudomonadati</taxon>
        <taxon>Bacteroidota</taxon>
        <taxon>Bacteroidia</taxon>
        <taxon>Bacteroidales</taxon>
        <taxon>Prevotellaceae</taxon>
        <taxon>Xylanibacter</taxon>
    </lineage>
</organism>
<dbReference type="AlphaFoldDB" id="A0A9D5P0R4"/>
<keyword evidence="4 6" id="KW-1133">Transmembrane helix</keyword>
<feature type="transmembrane region" description="Helical" evidence="6">
    <location>
        <begin position="362"/>
        <end position="380"/>
    </location>
</feature>
<keyword evidence="2" id="KW-1003">Cell membrane</keyword>
<protein>
    <submittedName>
        <fullName evidence="7">Lipopolysaccharide biosynthesis protein</fullName>
    </submittedName>
</protein>
<evidence type="ECO:0000256" key="3">
    <source>
        <dbReference type="ARBA" id="ARBA00022692"/>
    </source>
</evidence>
<dbReference type="Pfam" id="PF13440">
    <property type="entry name" value="Polysacc_synt_3"/>
    <property type="match status" value="1"/>
</dbReference>
<evidence type="ECO:0000256" key="4">
    <source>
        <dbReference type="ARBA" id="ARBA00022989"/>
    </source>
</evidence>
<dbReference type="EMBL" id="SUYC01000002">
    <property type="protein sequence ID" value="MBE6269862.1"/>
    <property type="molecule type" value="Genomic_DNA"/>
</dbReference>
<comment type="subcellular location">
    <subcellularLocation>
        <location evidence="1">Cell membrane</location>
        <topology evidence="1">Multi-pass membrane protein</topology>
    </subcellularLocation>
</comment>
<proteinExistence type="predicted"/>
<feature type="transmembrane region" description="Helical" evidence="6">
    <location>
        <begin position="177"/>
        <end position="196"/>
    </location>
</feature>
<evidence type="ECO:0000256" key="1">
    <source>
        <dbReference type="ARBA" id="ARBA00004651"/>
    </source>
</evidence>
<feature type="transmembrane region" description="Helical" evidence="6">
    <location>
        <begin position="254"/>
        <end position="277"/>
    </location>
</feature>
<dbReference type="PANTHER" id="PTHR30250">
    <property type="entry name" value="PST FAMILY PREDICTED COLANIC ACID TRANSPORTER"/>
    <property type="match status" value="1"/>
</dbReference>
<feature type="transmembrane region" description="Helical" evidence="6">
    <location>
        <begin position="153"/>
        <end position="171"/>
    </location>
</feature>
<evidence type="ECO:0000256" key="6">
    <source>
        <dbReference type="SAM" id="Phobius"/>
    </source>
</evidence>
<feature type="transmembrane region" description="Helical" evidence="6">
    <location>
        <begin position="386"/>
        <end position="409"/>
    </location>
</feature>
<name>A0A9D5P0R4_XYLRU</name>
<feature type="transmembrane region" description="Helical" evidence="6">
    <location>
        <begin position="81"/>
        <end position="108"/>
    </location>
</feature>
<feature type="transmembrane region" description="Helical" evidence="6">
    <location>
        <begin position="217"/>
        <end position="234"/>
    </location>
</feature>
<gene>
    <name evidence="7" type="ORF">E7101_02800</name>
</gene>
<evidence type="ECO:0000313" key="8">
    <source>
        <dbReference type="Proteomes" id="UP000806522"/>
    </source>
</evidence>
<evidence type="ECO:0000313" key="7">
    <source>
        <dbReference type="EMBL" id="MBE6269862.1"/>
    </source>
</evidence>
<feature type="transmembrane region" description="Helical" evidence="6">
    <location>
        <begin position="330"/>
        <end position="350"/>
    </location>
</feature>
<dbReference type="InterPro" id="IPR050833">
    <property type="entry name" value="Poly_Biosynth_Transport"/>
</dbReference>
<evidence type="ECO:0000256" key="2">
    <source>
        <dbReference type="ARBA" id="ARBA00022475"/>
    </source>
</evidence>
<dbReference type="PANTHER" id="PTHR30250:SF11">
    <property type="entry name" value="O-ANTIGEN TRANSPORTER-RELATED"/>
    <property type="match status" value="1"/>
</dbReference>
<accession>A0A9D5P0R4</accession>
<keyword evidence="3 6" id="KW-0812">Transmembrane</keyword>
<feature type="transmembrane region" description="Helical" evidence="6">
    <location>
        <begin position="12"/>
        <end position="29"/>
    </location>
</feature>
<dbReference type="GO" id="GO:0005886">
    <property type="term" value="C:plasma membrane"/>
    <property type="evidence" value="ECO:0007669"/>
    <property type="project" value="UniProtKB-SubCell"/>
</dbReference>
<feature type="transmembrane region" description="Helical" evidence="6">
    <location>
        <begin position="421"/>
        <end position="438"/>
    </location>
</feature>
<sequence length="483" mass="54188">MANLKSLAKDTAIYGLSSIVGRFLNYLLVPLYTHYMPKDSGDYGISTNVYAYTALILVLLTFGMETTLFRFANDEKYKSDTVFSTAFATVGSLTAVFLVLIFAFISPISSTLGYAAHPDYLLMMAVVVALDAIQALPFSYLRYQKRAIRFASLKMLFIVLNIALNVIYFVMLGKTSVFYVFFINLLCTGLITFFFLPDMFRIKWQFDGRLLRQMLGYSWPILILGIAGILNQVADKIIFPLVYPDEADANVQLGIYGSCVKIAMIMAMITQAFRYAYEPIVFAKSKDADKTQYYASAMKYFIIFTLLAFLCVMGWMPVLQYIIGADYREGLGVVPIVMAAEIMMGVYFNLSFWYKLIDKTIYGAWFSLAGCAMLLAVNILFIPQYGYWACAWGGVAGYGTAMVLSYIVGQQKNPIPYPVKDIALYVILAGALFCLMQLSEGWPMIASLALNTLLILLFVAFIIKRDMPLASLPIIGKKFKKTK</sequence>
<keyword evidence="5 6" id="KW-0472">Membrane</keyword>
<dbReference type="Proteomes" id="UP000806522">
    <property type="component" value="Unassembled WGS sequence"/>
</dbReference>
<evidence type="ECO:0000256" key="5">
    <source>
        <dbReference type="ARBA" id="ARBA00023136"/>
    </source>
</evidence>